<dbReference type="PANTHER" id="PTHR43400:SF7">
    <property type="entry name" value="FAD-DEPENDENT OXIDOREDUCTASE 2 FAD BINDING DOMAIN-CONTAINING PROTEIN"/>
    <property type="match status" value="1"/>
</dbReference>
<accession>A0A6L6YL66</accession>
<dbReference type="GO" id="GO:0016491">
    <property type="term" value="F:oxidoreductase activity"/>
    <property type="evidence" value="ECO:0007669"/>
    <property type="project" value="UniProtKB-KW"/>
</dbReference>
<dbReference type="InterPro" id="IPR010960">
    <property type="entry name" value="Flavocytochrome_c"/>
</dbReference>
<dbReference type="InterPro" id="IPR036188">
    <property type="entry name" value="FAD/NAD-bd_sf"/>
</dbReference>
<evidence type="ECO:0000256" key="5">
    <source>
        <dbReference type="RuleBase" id="RU366062"/>
    </source>
</evidence>
<dbReference type="Pfam" id="PF00890">
    <property type="entry name" value="FAD_binding_2"/>
    <property type="match status" value="1"/>
</dbReference>
<comment type="caution">
    <text evidence="7">The sequence shown here is derived from an EMBL/GenBank/DDBJ whole genome shotgun (WGS) entry which is preliminary data.</text>
</comment>
<comment type="cofactor">
    <cofactor evidence="1">
        <name>FAD</name>
        <dbReference type="ChEBI" id="CHEBI:57692"/>
    </cofactor>
</comment>
<dbReference type="SUPFAM" id="SSF56425">
    <property type="entry name" value="Succinate dehydrogenase/fumarate reductase flavoprotein, catalytic domain"/>
    <property type="match status" value="1"/>
</dbReference>
<dbReference type="InterPro" id="IPR027477">
    <property type="entry name" value="Succ_DH/fumarate_Rdtase_cat_sf"/>
</dbReference>
<evidence type="ECO:0000256" key="3">
    <source>
        <dbReference type="ARBA" id="ARBA00022827"/>
    </source>
</evidence>
<keyword evidence="8" id="KW-1185">Reference proteome</keyword>
<dbReference type="Gene3D" id="3.50.50.60">
    <property type="entry name" value="FAD/NAD(P)-binding domain"/>
    <property type="match status" value="1"/>
</dbReference>
<name>A0A6L6YL66_9BURK</name>
<dbReference type="InterPro" id="IPR003953">
    <property type="entry name" value="FAD-dep_OxRdtase_2_FAD-bd"/>
</dbReference>
<evidence type="ECO:0000313" key="8">
    <source>
        <dbReference type="Proteomes" id="UP000472580"/>
    </source>
</evidence>
<evidence type="ECO:0000256" key="2">
    <source>
        <dbReference type="ARBA" id="ARBA00022630"/>
    </source>
</evidence>
<dbReference type="EMBL" id="WSRP01000032">
    <property type="protein sequence ID" value="MVX57468.1"/>
    <property type="molecule type" value="Genomic_DNA"/>
</dbReference>
<protein>
    <submittedName>
        <fullName evidence="7">Flavocytochrome c</fullName>
    </submittedName>
</protein>
<evidence type="ECO:0000259" key="6">
    <source>
        <dbReference type="Pfam" id="PF00890"/>
    </source>
</evidence>
<dbReference type="Gene3D" id="3.90.700.10">
    <property type="entry name" value="Succinate dehydrogenase/fumarate reductase flavoprotein, catalytic domain"/>
    <property type="match status" value="1"/>
</dbReference>
<proteinExistence type="inferred from homology"/>
<dbReference type="PANTHER" id="PTHR43400">
    <property type="entry name" value="FUMARATE REDUCTASE"/>
    <property type="match status" value="1"/>
</dbReference>
<dbReference type="RefSeq" id="WP_160335891.1">
    <property type="nucleotide sequence ID" value="NZ_WSRP01000032.1"/>
</dbReference>
<dbReference type="GO" id="GO:0010181">
    <property type="term" value="F:FMN binding"/>
    <property type="evidence" value="ECO:0007669"/>
    <property type="project" value="InterPro"/>
</dbReference>
<dbReference type="OrthoDB" id="9813348at2"/>
<feature type="domain" description="FAD-dependent oxidoreductase 2 FAD-binding" evidence="6">
    <location>
        <begin position="34"/>
        <end position="460"/>
    </location>
</feature>
<dbReference type="SUPFAM" id="SSF51905">
    <property type="entry name" value="FAD/NAD(P)-binding domain"/>
    <property type="match status" value="1"/>
</dbReference>
<dbReference type="InterPro" id="IPR050315">
    <property type="entry name" value="FAD-oxidoreductase_2"/>
</dbReference>
<organism evidence="7 8">
    <name type="scientific">Parasutterella muris</name>
    <dbReference type="NCBI Taxonomy" id="2565572"/>
    <lineage>
        <taxon>Bacteria</taxon>
        <taxon>Pseudomonadati</taxon>
        <taxon>Pseudomonadota</taxon>
        <taxon>Betaproteobacteria</taxon>
        <taxon>Burkholderiales</taxon>
        <taxon>Sutterellaceae</taxon>
        <taxon>Parasutterella</taxon>
    </lineage>
</organism>
<dbReference type="NCBIfam" id="TIGR01813">
    <property type="entry name" value="flavo_cyto_c"/>
    <property type="match status" value="1"/>
</dbReference>
<keyword evidence="3 5" id="KW-0274">FAD</keyword>
<comment type="similarity">
    <text evidence="5">Belongs to the FAD-dependent oxidoreductase 2 family. FRD/SDH subfamily.</text>
</comment>
<reference evidence="7 8" key="1">
    <citation type="submission" date="2019-12" db="EMBL/GenBank/DDBJ databases">
        <title>Microbes associate with the intestines of laboratory mice.</title>
        <authorList>
            <person name="Navarre W."/>
            <person name="Wong E."/>
        </authorList>
    </citation>
    <scope>NUCLEOTIDE SEQUENCE [LARGE SCALE GENOMIC DNA]</scope>
    <source>
        <strain evidence="7 8">NM82_D38</strain>
    </source>
</reference>
<evidence type="ECO:0000313" key="7">
    <source>
        <dbReference type="EMBL" id="MVX57468.1"/>
    </source>
</evidence>
<gene>
    <name evidence="7" type="ORF">E5987_09705</name>
</gene>
<dbReference type="AlphaFoldDB" id="A0A6L6YL66"/>
<evidence type="ECO:0000256" key="1">
    <source>
        <dbReference type="ARBA" id="ARBA00001974"/>
    </source>
</evidence>
<dbReference type="Proteomes" id="UP000472580">
    <property type="component" value="Unassembled WGS sequence"/>
</dbReference>
<keyword evidence="4 5" id="KW-0560">Oxidoreductase</keyword>
<sequence>MLRRNILGSLAALPSMAYAFDLKKILDAGRSSYDVIVVGAGAAGLSAAVEAANTGASVLVLEKAPDIGGNTLISGGFYSSVDRKLQEPLGINDSEELFFEQTYEYGGSIADKKLVEHLVKNAENSLQWLESLGMHFQPRVFELYGAHWPRSHIPVLPLGQGYIRTLSSAALDRGVEIKTRCSVDELIVESGRIKGVAAATDNGRKFYFCRKGVVLASGSFAANSQLVERFAPKLAKLTTNNTPYSTGEAMMAANKIGADLVDMEFIQCLPGCPPGKKHRVRFHNDVSNFVLVNHEGKRFINEDASRDDLRDAVLSLPERYAFSIIDGQGFRKSGILVQKEAVIAREAGEAWNASSIEELAVKIGVPPSNLVSTIQSYNDGVLKKQDSLGKKITPLTLCLKEPPFWACFASMTIHYTEGGLRIDEKARCLDKAGKPIIGLYAAGAVTGGVHGRNRLGGNGLAEAIVFGRTAGKSAVERI</sequence>
<keyword evidence="2 5" id="KW-0285">Flavoprotein</keyword>
<evidence type="ECO:0000256" key="4">
    <source>
        <dbReference type="ARBA" id="ARBA00023002"/>
    </source>
</evidence>